<accession>A0A6A2Y0T5</accession>
<organism evidence="3 4">
    <name type="scientific">Hibiscus syriacus</name>
    <name type="common">Rose of Sharon</name>
    <dbReference type="NCBI Taxonomy" id="106335"/>
    <lineage>
        <taxon>Eukaryota</taxon>
        <taxon>Viridiplantae</taxon>
        <taxon>Streptophyta</taxon>
        <taxon>Embryophyta</taxon>
        <taxon>Tracheophyta</taxon>
        <taxon>Spermatophyta</taxon>
        <taxon>Magnoliopsida</taxon>
        <taxon>eudicotyledons</taxon>
        <taxon>Gunneridae</taxon>
        <taxon>Pentapetalae</taxon>
        <taxon>rosids</taxon>
        <taxon>malvids</taxon>
        <taxon>Malvales</taxon>
        <taxon>Malvaceae</taxon>
        <taxon>Malvoideae</taxon>
        <taxon>Hibiscus</taxon>
    </lineage>
</organism>
<gene>
    <name evidence="3" type="ORF">F3Y22_tig00113123pilonHSYRG00180</name>
</gene>
<evidence type="ECO:0000313" key="3">
    <source>
        <dbReference type="EMBL" id="KAE8663057.1"/>
    </source>
</evidence>
<reference evidence="3" key="1">
    <citation type="submission" date="2019-09" db="EMBL/GenBank/DDBJ databases">
        <title>Draft genome information of white flower Hibiscus syriacus.</title>
        <authorList>
            <person name="Kim Y.-M."/>
        </authorList>
    </citation>
    <scope>NUCLEOTIDE SEQUENCE [LARGE SCALE GENOMIC DNA]</scope>
    <source>
        <strain evidence="3">YM2019G1</strain>
    </source>
</reference>
<proteinExistence type="predicted"/>
<dbReference type="Gene3D" id="1.25.10.10">
    <property type="entry name" value="Leucine-rich Repeat Variant"/>
    <property type="match status" value="1"/>
</dbReference>
<evidence type="ECO:0000256" key="1">
    <source>
        <dbReference type="ARBA" id="ARBA00022786"/>
    </source>
</evidence>
<dbReference type="Pfam" id="PF25598">
    <property type="entry name" value="ARM_PUB"/>
    <property type="match status" value="1"/>
</dbReference>
<evidence type="ECO:0000313" key="4">
    <source>
        <dbReference type="Proteomes" id="UP000436088"/>
    </source>
</evidence>
<protein>
    <submittedName>
        <fullName evidence="3">Germin-like protein subfamily 1 member 18</fullName>
    </submittedName>
</protein>
<comment type="caution">
    <text evidence="3">The sequence shown here is derived from an EMBL/GenBank/DDBJ whole genome shotgun (WGS) entry which is preliminary data.</text>
</comment>
<dbReference type="Proteomes" id="UP000436088">
    <property type="component" value="Unassembled WGS sequence"/>
</dbReference>
<keyword evidence="4" id="KW-1185">Reference proteome</keyword>
<keyword evidence="1" id="KW-0833">Ubl conjugation pathway</keyword>
<dbReference type="EMBL" id="VEPZ02001692">
    <property type="protein sequence ID" value="KAE8663057.1"/>
    <property type="molecule type" value="Genomic_DNA"/>
</dbReference>
<name>A0A6A2Y0T5_HIBSY</name>
<feature type="domain" description="U-box" evidence="2">
    <location>
        <begin position="5"/>
        <end position="272"/>
    </location>
</feature>
<dbReference type="PANTHER" id="PTHR23315">
    <property type="entry name" value="U BOX DOMAIN-CONTAINING"/>
    <property type="match status" value="1"/>
</dbReference>
<dbReference type="PANTHER" id="PTHR23315:SF265">
    <property type="entry name" value="U-BOX DOMAIN-CONTAINING PROTEIN 46-RELATED"/>
    <property type="match status" value="1"/>
</dbReference>
<evidence type="ECO:0000259" key="2">
    <source>
        <dbReference type="Pfam" id="PF25598"/>
    </source>
</evidence>
<dbReference type="InterPro" id="IPR058678">
    <property type="entry name" value="ARM_PUB"/>
</dbReference>
<dbReference type="AlphaFoldDB" id="A0A6A2Y0T5"/>
<sequence length="283" mass="31440">MSSSRSDRKKAAKELMRVTKTSPSHRAAFGQIPNAFSTLLRPLSESKVELHLDLQEDLITTVLNLSTDDSNKAEMGENPVAIPLLIESMKYGTTETIINATAALSTLTQLDSNKLIIGKSRAHVTLLELLRAGHPLAMREAALTMTNLCTVHENKTRFIEIGAVPVILQMINGSMLVDELLGILAQLSTYPNAIEELREVDTVPCLFRIMRDSYSGITKENCAVILFSVCSKNEAFLRELWIEETNNRTLAELADTGTERAKRKAFDLILEMRRALPSLRITT</sequence>
<dbReference type="InterPro" id="IPR016024">
    <property type="entry name" value="ARM-type_fold"/>
</dbReference>
<dbReference type="InterPro" id="IPR011989">
    <property type="entry name" value="ARM-like"/>
</dbReference>
<dbReference type="SUPFAM" id="SSF48371">
    <property type="entry name" value="ARM repeat"/>
    <property type="match status" value="1"/>
</dbReference>